<comment type="caution">
    <text evidence="8">The sequence shown here is derived from an EMBL/GenBank/DDBJ whole genome shotgun (WGS) entry which is preliminary data.</text>
</comment>
<evidence type="ECO:0000313" key="8">
    <source>
        <dbReference type="EMBL" id="MDN3690271.1"/>
    </source>
</evidence>
<dbReference type="InterPro" id="IPR003753">
    <property type="entry name" value="Exonuc_VII_L"/>
</dbReference>
<dbReference type="PANTHER" id="PTHR30008">
    <property type="entry name" value="EXODEOXYRIBONUCLEASE 7 LARGE SUBUNIT"/>
    <property type="match status" value="1"/>
</dbReference>
<organism evidence="8 9">
    <name type="scientific">Cyclobacterium jeungdonense</name>
    <dbReference type="NCBI Taxonomy" id="708087"/>
    <lineage>
        <taxon>Bacteria</taxon>
        <taxon>Pseudomonadati</taxon>
        <taxon>Bacteroidota</taxon>
        <taxon>Cytophagia</taxon>
        <taxon>Cytophagales</taxon>
        <taxon>Cyclobacteriaceae</taxon>
        <taxon>Cyclobacterium</taxon>
    </lineage>
</organism>
<dbReference type="PANTHER" id="PTHR30008:SF0">
    <property type="entry name" value="EXODEOXYRIBONUCLEASE 7 LARGE SUBUNIT"/>
    <property type="match status" value="1"/>
</dbReference>
<comment type="subcellular location">
    <subcellularLocation>
        <location evidence="5">Cytoplasm</location>
    </subcellularLocation>
</comment>
<gene>
    <name evidence="8" type="primary">xseA</name>
    <name evidence="8" type="ORF">QWZ15_20785</name>
</gene>
<protein>
    <recommendedName>
        <fullName evidence="5">Exodeoxyribonuclease 7 large subunit</fullName>
        <ecNumber evidence="5">3.1.11.6</ecNumber>
    </recommendedName>
</protein>
<dbReference type="Proteomes" id="UP001236663">
    <property type="component" value="Unassembled WGS sequence"/>
</dbReference>
<dbReference type="InterPro" id="IPR025824">
    <property type="entry name" value="OB-fold_nuc-bd_dom"/>
</dbReference>
<evidence type="ECO:0000256" key="3">
    <source>
        <dbReference type="ARBA" id="ARBA00022801"/>
    </source>
</evidence>
<evidence type="ECO:0000259" key="7">
    <source>
        <dbReference type="Pfam" id="PF13742"/>
    </source>
</evidence>
<dbReference type="CDD" id="cd04489">
    <property type="entry name" value="ExoVII_LU_OBF"/>
    <property type="match status" value="1"/>
</dbReference>
<evidence type="ECO:0000256" key="4">
    <source>
        <dbReference type="ARBA" id="ARBA00022839"/>
    </source>
</evidence>
<dbReference type="EMBL" id="JAUFQS010000047">
    <property type="protein sequence ID" value="MDN3690271.1"/>
    <property type="molecule type" value="Genomic_DNA"/>
</dbReference>
<accession>A0ABT8CF19</accession>
<keyword evidence="3 5" id="KW-0378">Hydrolase</keyword>
<feature type="domain" description="Exonuclease VII large subunit C-terminal" evidence="6">
    <location>
        <begin position="135"/>
        <end position="420"/>
    </location>
</feature>
<name>A0ABT8CF19_9BACT</name>
<dbReference type="GO" id="GO:0008855">
    <property type="term" value="F:exodeoxyribonuclease VII activity"/>
    <property type="evidence" value="ECO:0007669"/>
    <property type="project" value="UniProtKB-EC"/>
</dbReference>
<evidence type="ECO:0000256" key="2">
    <source>
        <dbReference type="ARBA" id="ARBA00022722"/>
    </source>
</evidence>
<evidence type="ECO:0000256" key="5">
    <source>
        <dbReference type="RuleBase" id="RU004355"/>
    </source>
</evidence>
<evidence type="ECO:0000256" key="1">
    <source>
        <dbReference type="ARBA" id="ARBA00022490"/>
    </source>
</evidence>
<feature type="domain" description="OB-fold nucleic acid binding" evidence="7">
    <location>
        <begin position="6"/>
        <end position="111"/>
    </location>
</feature>
<proteinExistence type="inferred from homology"/>
<reference evidence="9" key="1">
    <citation type="journal article" date="2019" name="Int. J. Syst. Evol. Microbiol.">
        <title>The Global Catalogue of Microorganisms (GCM) 10K type strain sequencing project: providing services to taxonomists for standard genome sequencing and annotation.</title>
        <authorList>
            <consortium name="The Broad Institute Genomics Platform"/>
            <consortium name="The Broad Institute Genome Sequencing Center for Infectious Disease"/>
            <person name="Wu L."/>
            <person name="Ma J."/>
        </authorList>
    </citation>
    <scope>NUCLEOTIDE SEQUENCE [LARGE SCALE GENOMIC DNA]</scope>
    <source>
        <strain evidence="9">CECT 7706</strain>
    </source>
</reference>
<keyword evidence="2 5" id="KW-0540">Nuclease</keyword>
<dbReference type="InterPro" id="IPR020579">
    <property type="entry name" value="Exonuc_VII_lsu_C"/>
</dbReference>
<evidence type="ECO:0000259" key="6">
    <source>
        <dbReference type="Pfam" id="PF02601"/>
    </source>
</evidence>
<evidence type="ECO:0000313" key="9">
    <source>
        <dbReference type="Proteomes" id="UP001236663"/>
    </source>
</evidence>
<keyword evidence="4 5" id="KW-0269">Exonuclease</keyword>
<comment type="catalytic activity">
    <reaction evidence="5">
        <text>Exonucleolytic cleavage in either 5'- to 3'- or 3'- to 5'-direction to yield nucleoside 5'-phosphates.</text>
        <dbReference type="EC" id="3.1.11.6"/>
    </reaction>
</comment>
<dbReference type="RefSeq" id="WP_163383227.1">
    <property type="nucleotide sequence ID" value="NZ_JAUFQS010000047.1"/>
</dbReference>
<dbReference type="Pfam" id="PF02601">
    <property type="entry name" value="Exonuc_VII_L"/>
    <property type="match status" value="1"/>
</dbReference>
<comment type="similarity">
    <text evidence="5">Belongs to the XseA family.</text>
</comment>
<dbReference type="EC" id="3.1.11.6" evidence="5"/>
<sequence length="437" mass="49666">MQQAITLVALNELIKNTLDTQLSPTYWVIAEIGELREAVKGHAYLDLIEKSDGGILAKIRGNIWSYTYQAIKRKFEAGTNTRLKSGMKILALVNVQFHELYGISLVIKDIDPNFSLGERARKRQEILDQLKSEGLLDLNKQFVLPKVSQKIAIISSVTAAGYGDFINQLEQNANGYRVHYRFFQASMQGKDAPKEIIRSIQEVEKLQIEARFDLLVLIRGGGAQTDLDCFDDYDLAKTIANAALPIVTGIGHERDESIADIVAHTRLKTPTAVASFILSGFQEYEDMLRRQMLFIERYTQKTLKNTSDTLVEKVHLLKNLFQGKISEKKNNLDQFSRQSYRLSLHALEKMQLKVETNQQSLKKATYFGIQKAQGRLDQHEKAIQRADPEYLLARGYTRTEKEGIPIHLTELKTGDTIVTFSQETIITSQIKKLEKNE</sequence>
<keyword evidence="1" id="KW-0963">Cytoplasm</keyword>
<keyword evidence="9" id="KW-1185">Reference proteome</keyword>
<dbReference type="Pfam" id="PF13742">
    <property type="entry name" value="tRNA_anti_2"/>
    <property type="match status" value="1"/>
</dbReference>
<dbReference type="NCBIfam" id="TIGR00237">
    <property type="entry name" value="xseA"/>
    <property type="match status" value="1"/>
</dbReference>